<evidence type="ECO:0000313" key="3">
    <source>
        <dbReference type="Proteomes" id="UP000004358"/>
    </source>
</evidence>
<accession>A3ZVR3</accession>
<gene>
    <name evidence="2" type="ORF">DSM3645_02998</name>
</gene>
<sequence>MPRVVQHVVFIARFDSRTLRRSDGSADSQGNLSASQHRHDVALCGARWSR</sequence>
<feature type="region of interest" description="Disordered" evidence="1">
    <location>
        <begin position="20"/>
        <end position="39"/>
    </location>
</feature>
<dbReference type="EMBL" id="AANZ01000014">
    <property type="protein sequence ID" value="EAQ79409.1"/>
    <property type="molecule type" value="Genomic_DNA"/>
</dbReference>
<dbReference type="STRING" id="314230.DSM3645_02998"/>
<dbReference type="HOGENOM" id="CLU_3115117_0_0_0"/>
<reference evidence="2 3" key="1">
    <citation type="submission" date="2006-02" db="EMBL/GenBank/DDBJ databases">
        <authorList>
            <person name="Amann R."/>
            <person name="Ferriera S."/>
            <person name="Johnson J."/>
            <person name="Kravitz S."/>
            <person name="Halpern A."/>
            <person name="Remington K."/>
            <person name="Beeson K."/>
            <person name="Tran B."/>
            <person name="Rogers Y.-H."/>
            <person name="Friedman R."/>
            <person name="Venter J.C."/>
        </authorList>
    </citation>
    <scope>NUCLEOTIDE SEQUENCE [LARGE SCALE GENOMIC DNA]</scope>
    <source>
        <strain evidence="2 3">DSM 3645</strain>
    </source>
</reference>
<evidence type="ECO:0000256" key="1">
    <source>
        <dbReference type="SAM" id="MobiDB-lite"/>
    </source>
</evidence>
<comment type="caution">
    <text evidence="2">The sequence shown here is derived from an EMBL/GenBank/DDBJ whole genome shotgun (WGS) entry which is preliminary data.</text>
</comment>
<dbReference type="AlphaFoldDB" id="A3ZVR3"/>
<organism evidence="2 3">
    <name type="scientific">Blastopirellula marina DSM 3645</name>
    <dbReference type="NCBI Taxonomy" id="314230"/>
    <lineage>
        <taxon>Bacteria</taxon>
        <taxon>Pseudomonadati</taxon>
        <taxon>Planctomycetota</taxon>
        <taxon>Planctomycetia</taxon>
        <taxon>Pirellulales</taxon>
        <taxon>Pirellulaceae</taxon>
        <taxon>Blastopirellula</taxon>
    </lineage>
</organism>
<proteinExistence type="predicted"/>
<protein>
    <submittedName>
        <fullName evidence="2">Uncharacterized protein</fullName>
    </submittedName>
</protein>
<feature type="compositionally biased region" description="Polar residues" evidence="1">
    <location>
        <begin position="25"/>
        <end position="35"/>
    </location>
</feature>
<evidence type="ECO:0000313" key="2">
    <source>
        <dbReference type="EMBL" id="EAQ79409.1"/>
    </source>
</evidence>
<name>A3ZVR3_9BACT</name>
<dbReference type="Proteomes" id="UP000004358">
    <property type="component" value="Unassembled WGS sequence"/>
</dbReference>